<keyword evidence="2" id="KW-0812">Transmembrane</keyword>
<protein>
    <submittedName>
        <fullName evidence="4">Heat induced stress protein YflT</fullName>
    </submittedName>
</protein>
<feature type="transmembrane region" description="Helical" evidence="2">
    <location>
        <begin position="106"/>
        <end position="129"/>
    </location>
</feature>
<dbReference type="InterPro" id="IPR052948">
    <property type="entry name" value="Low_temp-induced_all0457"/>
</dbReference>
<accession>A0A2T0WAD9</accession>
<proteinExistence type="predicted"/>
<dbReference type="PANTHER" id="PTHR36109">
    <property type="entry name" value="MEMBRANE PROTEIN-RELATED"/>
    <property type="match status" value="1"/>
</dbReference>
<evidence type="ECO:0000256" key="1">
    <source>
        <dbReference type="SAM" id="MobiDB-lite"/>
    </source>
</evidence>
<feature type="domain" description="General stress protein 17M-like" evidence="3">
    <location>
        <begin position="8"/>
        <end position="53"/>
    </location>
</feature>
<dbReference type="Proteomes" id="UP000238205">
    <property type="component" value="Unassembled WGS sequence"/>
</dbReference>
<feature type="region of interest" description="Disordered" evidence="1">
    <location>
        <begin position="44"/>
        <end position="67"/>
    </location>
</feature>
<sequence>MDKKLIGGVFSNIDNAERAITELQNSGYTKDDISIFAKDQDQVDKLQEDTGTDVDSDKEGRGKSTGKGAGIGAVSGSVLGGIGGLIAEIGLLAIPGIGPVVAAGPLATTLAGLGIGAGGGGIIGALVGAGMPEEEAKQYESYLKDDKIIVMVEATPEQEADVYTTFKSHDSENTSMYRYPLTANDLLRLCTISCEKLERKAVTAFLSF</sequence>
<gene>
    <name evidence="4" type="ORF">CLV38_10393</name>
</gene>
<keyword evidence="2" id="KW-0472">Membrane</keyword>
<keyword evidence="5" id="KW-1185">Reference proteome</keyword>
<comment type="caution">
    <text evidence="4">The sequence shown here is derived from an EMBL/GenBank/DDBJ whole genome shotgun (WGS) entry which is preliminary data.</text>
</comment>
<dbReference type="EMBL" id="PVTO01000003">
    <property type="protein sequence ID" value="PRY83670.1"/>
    <property type="molecule type" value="Genomic_DNA"/>
</dbReference>
<dbReference type="RefSeq" id="WP_106191050.1">
    <property type="nucleotide sequence ID" value="NZ_PVTO01000003.1"/>
</dbReference>
<evidence type="ECO:0000256" key="2">
    <source>
        <dbReference type="SAM" id="Phobius"/>
    </source>
</evidence>
<reference evidence="4 5" key="1">
    <citation type="submission" date="2018-03" db="EMBL/GenBank/DDBJ databases">
        <title>Genomic Encyclopedia of Archaeal and Bacterial Type Strains, Phase II (KMG-II): from individual species to whole genera.</title>
        <authorList>
            <person name="Goeker M."/>
        </authorList>
    </citation>
    <scope>NUCLEOTIDE SEQUENCE [LARGE SCALE GENOMIC DNA]</scope>
    <source>
        <strain evidence="4 5">DSM 13175</strain>
    </source>
</reference>
<dbReference type="Pfam" id="PF11181">
    <property type="entry name" value="YflT"/>
    <property type="match status" value="1"/>
</dbReference>
<dbReference type="OrthoDB" id="118405at2"/>
<evidence type="ECO:0000259" key="3">
    <source>
        <dbReference type="Pfam" id="PF11181"/>
    </source>
</evidence>
<dbReference type="PANTHER" id="PTHR36109:SF2">
    <property type="entry name" value="MEMBRANE PROTEIN"/>
    <property type="match status" value="1"/>
</dbReference>
<evidence type="ECO:0000313" key="4">
    <source>
        <dbReference type="EMBL" id="PRY83670.1"/>
    </source>
</evidence>
<evidence type="ECO:0000313" key="5">
    <source>
        <dbReference type="Proteomes" id="UP000238205"/>
    </source>
</evidence>
<organism evidence="4 5">
    <name type="scientific">Alkalibacterium olivapovliticus</name>
    <dbReference type="NCBI Taxonomy" id="99907"/>
    <lineage>
        <taxon>Bacteria</taxon>
        <taxon>Bacillati</taxon>
        <taxon>Bacillota</taxon>
        <taxon>Bacilli</taxon>
        <taxon>Lactobacillales</taxon>
        <taxon>Carnobacteriaceae</taxon>
        <taxon>Alkalibacterium</taxon>
    </lineage>
</organism>
<dbReference type="AlphaFoldDB" id="A0A2T0WAD9"/>
<name>A0A2T0WAD9_9LACT</name>
<dbReference type="InterPro" id="IPR025889">
    <property type="entry name" value="GSP17M-like_dom"/>
</dbReference>
<feature type="transmembrane region" description="Helical" evidence="2">
    <location>
        <begin position="71"/>
        <end position="94"/>
    </location>
</feature>
<keyword evidence="2" id="KW-1133">Transmembrane helix</keyword>